<keyword evidence="2" id="KW-0964">Secreted</keyword>
<organism evidence="4 5">
    <name type="scientific">Lutimaribacter marinistellae</name>
    <dbReference type="NCBI Taxonomy" id="1820329"/>
    <lineage>
        <taxon>Bacteria</taxon>
        <taxon>Pseudomonadati</taxon>
        <taxon>Pseudomonadota</taxon>
        <taxon>Alphaproteobacteria</taxon>
        <taxon>Rhodobacterales</taxon>
        <taxon>Roseobacteraceae</taxon>
        <taxon>Lutimaribacter</taxon>
    </lineage>
</organism>
<keyword evidence="5" id="KW-1185">Reference proteome</keyword>
<dbReference type="InterPro" id="IPR001343">
    <property type="entry name" value="Hemolysn_Ca-bd"/>
</dbReference>
<evidence type="ECO:0000313" key="5">
    <source>
        <dbReference type="Proteomes" id="UP001595629"/>
    </source>
</evidence>
<dbReference type="InterPro" id="IPR050557">
    <property type="entry name" value="RTX_toxin/Mannuronan_C5-epim"/>
</dbReference>
<gene>
    <name evidence="4" type="ORF">ACFORG_13505</name>
</gene>
<dbReference type="PANTHER" id="PTHR38340">
    <property type="entry name" value="S-LAYER PROTEIN"/>
    <property type="match status" value="1"/>
</dbReference>
<dbReference type="Proteomes" id="UP001595629">
    <property type="component" value="Unassembled WGS sequence"/>
</dbReference>
<dbReference type="EMBL" id="JBHRXI010000014">
    <property type="protein sequence ID" value="MFC3614783.1"/>
    <property type="molecule type" value="Genomic_DNA"/>
</dbReference>
<dbReference type="PRINTS" id="PR00313">
    <property type="entry name" value="CABNDNGRPT"/>
</dbReference>
<dbReference type="Gene3D" id="2.150.10.10">
    <property type="entry name" value="Serralysin-like metalloprotease, C-terminal"/>
    <property type="match status" value="3"/>
</dbReference>
<name>A0ABV7TKS5_9RHOB</name>
<dbReference type="PANTHER" id="PTHR38340:SF1">
    <property type="entry name" value="S-LAYER PROTEIN"/>
    <property type="match status" value="1"/>
</dbReference>
<accession>A0ABV7TKS5</accession>
<dbReference type="Pfam" id="PF00353">
    <property type="entry name" value="HemolysinCabind"/>
    <property type="match status" value="3"/>
</dbReference>
<sequence length="807" mass="85965">MPDTLNFSQRGPQITISTPEGDYFSFGSRLLPLGDGGFVRFFSGSSSEGENTFFETLLPTGESTGAVARPFDALGQYYLGASDMFALTDGSARIVVEVQQTNTEGRGESQFQTMLYSPDTGALTEPVTLHQFEAFGSFEVYRTFSNPDGSFALITQTTPENIPSVQLFGPDGTPVAEAYQFPESASTYSTEIGFRDNGQVLATWQETQSNPPQFDETTNRIQVQLIGTDGTAGQVRTVATALSDGTGPYTTLFPEGFVEQPGQDLVLFWGRQQIQDGIATEDFFAQKLGADGTPAGSVFDLGQFDGILDKIAYPDGSFALVTRTEVPVGNSWTQELTLRRFDADGQPIGEPAVLDRMRDWRDIELLPDGGVAIASVDYSQNEGDLHVRFFDETGAPEGPGEVIFSMDNGSPGADILLRDDGTFLIQALSQDRHFQEYAKVDFRPLTDGDDTETLTGPEAVDGLAGDDNLTGSDEVDRLKGGEGNDTLEGGAGDDFLSGGPGTNVLNGGDGDDSAWFTGPVTAYTFESDETGDLITILLDTERHETTGIEEFVFTDQILNPEQVLIRAGFFDMDEMGGDTDDLLQGGPGNDRLDGAGGNDTVHGAEGTDTLLGGNGDDIIVGGETPDDIRDIVFAGAGNDSVDAGYGNDQVFGQEGNDTISGGFGADEIQGQEGDDFLSGGALSDLIYGGAGRDFINGGYGYDRINGGDGGDRFFHLGVFGHGSDWLQDYDAAEGDLLVFGGAATADQFQVNLAHTATPDGERSGDDAVQEAFVIYRPTGQILWALVDGEAQDEINLRIGDDVFDLLA</sequence>
<evidence type="ECO:0000313" key="4">
    <source>
        <dbReference type="EMBL" id="MFC3614783.1"/>
    </source>
</evidence>
<dbReference type="InterPro" id="IPR018511">
    <property type="entry name" value="Hemolysin-typ_Ca-bd_CS"/>
</dbReference>
<protein>
    <submittedName>
        <fullName evidence="4">Calcium-binding protein</fullName>
    </submittedName>
</protein>
<dbReference type="SUPFAM" id="SSF51120">
    <property type="entry name" value="beta-Roll"/>
    <property type="match status" value="3"/>
</dbReference>
<feature type="region of interest" description="Disordered" evidence="3">
    <location>
        <begin position="446"/>
        <end position="502"/>
    </location>
</feature>
<evidence type="ECO:0000256" key="2">
    <source>
        <dbReference type="ARBA" id="ARBA00022525"/>
    </source>
</evidence>
<reference evidence="5" key="1">
    <citation type="journal article" date="2019" name="Int. J. Syst. Evol. Microbiol.">
        <title>The Global Catalogue of Microorganisms (GCM) 10K type strain sequencing project: providing services to taxonomists for standard genome sequencing and annotation.</title>
        <authorList>
            <consortium name="The Broad Institute Genomics Platform"/>
            <consortium name="The Broad Institute Genome Sequencing Center for Infectious Disease"/>
            <person name="Wu L."/>
            <person name="Ma J."/>
        </authorList>
    </citation>
    <scope>NUCLEOTIDE SEQUENCE [LARGE SCALE GENOMIC DNA]</scope>
    <source>
        <strain evidence="5">KCTC 42911</strain>
    </source>
</reference>
<evidence type="ECO:0000256" key="3">
    <source>
        <dbReference type="SAM" id="MobiDB-lite"/>
    </source>
</evidence>
<comment type="caution">
    <text evidence="4">The sequence shown here is derived from an EMBL/GenBank/DDBJ whole genome shotgun (WGS) entry which is preliminary data.</text>
</comment>
<dbReference type="PROSITE" id="PS00330">
    <property type="entry name" value="HEMOLYSIN_CALCIUM"/>
    <property type="match status" value="2"/>
</dbReference>
<evidence type="ECO:0000256" key="1">
    <source>
        <dbReference type="ARBA" id="ARBA00004613"/>
    </source>
</evidence>
<dbReference type="InterPro" id="IPR011049">
    <property type="entry name" value="Serralysin-like_metalloprot_C"/>
</dbReference>
<proteinExistence type="predicted"/>
<dbReference type="RefSeq" id="WP_386736062.1">
    <property type="nucleotide sequence ID" value="NZ_JBHRXI010000014.1"/>
</dbReference>
<comment type="subcellular location">
    <subcellularLocation>
        <location evidence="1">Secreted</location>
    </subcellularLocation>
</comment>